<evidence type="ECO:0000313" key="1">
    <source>
        <dbReference type="EMBL" id="RNL88089.1"/>
    </source>
</evidence>
<name>A0A3N0EKB3_SINP1</name>
<dbReference type="AlphaFoldDB" id="A0A3N0EKB3"/>
<reference evidence="1 2" key="1">
    <citation type="submission" date="2018-10" db="EMBL/GenBank/DDBJ databases">
        <title>Sinomicrobium pectinilyticum sp. nov., a pectinase-producing bacterium isolated from alkaline and saline soil, and emended description of the genus Sinomicrobium.</title>
        <authorList>
            <person name="Cheng B."/>
            <person name="Li C."/>
            <person name="Lai Q."/>
            <person name="Du M."/>
            <person name="Shao Z."/>
            <person name="Xu P."/>
            <person name="Yang C."/>
        </authorList>
    </citation>
    <scope>NUCLEOTIDE SEQUENCE [LARGE SCALE GENOMIC DNA]</scope>
    <source>
        <strain evidence="1 2">5DNS001</strain>
    </source>
</reference>
<organism evidence="1 2">
    <name type="scientific">Sinomicrobium pectinilyticum</name>
    <dbReference type="NCBI Taxonomy" id="1084421"/>
    <lineage>
        <taxon>Bacteria</taxon>
        <taxon>Pseudomonadati</taxon>
        <taxon>Bacteroidota</taxon>
        <taxon>Flavobacteriia</taxon>
        <taxon>Flavobacteriales</taxon>
        <taxon>Flavobacteriaceae</taxon>
        <taxon>Sinomicrobium</taxon>
    </lineage>
</organism>
<keyword evidence="2" id="KW-1185">Reference proteome</keyword>
<proteinExistence type="predicted"/>
<dbReference type="Proteomes" id="UP000267469">
    <property type="component" value="Unassembled WGS sequence"/>
</dbReference>
<gene>
    <name evidence="1" type="ORF">ED312_09220</name>
</gene>
<protein>
    <submittedName>
        <fullName evidence="1">Uncharacterized protein</fullName>
    </submittedName>
</protein>
<accession>A0A3N0EKB3</accession>
<comment type="caution">
    <text evidence="1">The sequence shown here is derived from an EMBL/GenBank/DDBJ whole genome shotgun (WGS) entry which is preliminary data.</text>
</comment>
<sequence length="76" mass="8620">MLNKGDQIIDGKEFADLEIIIGLPDKKVYSRTLFYFEGTVGYLLDASRSTHKINDNIKSDILSFFSTFKIDGPPNF</sequence>
<dbReference type="EMBL" id="RJTM01000064">
    <property type="protein sequence ID" value="RNL88089.1"/>
    <property type="molecule type" value="Genomic_DNA"/>
</dbReference>
<evidence type="ECO:0000313" key="2">
    <source>
        <dbReference type="Proteomes" id="UP000267469"/>
    </source>
</evidence>